<evidence type="ECO:0000256" key="1">
    <source>
        <dbReference type="SAM" id="SignalP"/>
    </source>
</evidence>
<evidence type="ECO:0000313" key="3">
    <source>
        <dbReference type="Proteomes" id="UP000441399"/>
    </source>
</evidence>
<reference evidence="2 3" key="1">
    <citation type="submission" date="2019-11" db="EMBL/GenBank/DDBJ databases">
        <authorList>
            <person name="Holert J."/>
        </authorList>
    </citation>
    <scope>NUCLEOTIDE SEQUENCE [LARGE SCALE GENOMIC DNA]</scope>
    <source>
        <strain evidence="2">SB11_3</strain>
    </source>
</reference>
<proteinExistence type="predicted"/>
<feature type="chain" id="PRO_5024848059" evidence="1">
    <location>
        <begin position="19"/>
        <end position="175"/>
    </location>
</feature>
<accession>A0A5S9Q7Z9</accession>
<name>A0A5S9Q7Z9_9GAMM</name>
<dbReference type="AlphaFoldDB" id="A0A5S9Q7Z9"/>
<dbReference type="OrthoDB" id="9988430at2"/>
<evidence type="ECO:0000313" key="2">
    <source>
        <dbReference type="EMBL" id="CAA0113484.1"/>
    </source>
</evidence>
<keyword evidence="3" id="KW-1185">Reference proteome</keyword>
<dbReference type="EMBL" id="CACSIO010000017">
    <property type="protein sequence ID" value="CAA0113484.1"/>
    <property type="molecule type" value="Genomic_DNA"/>
</dbReference>
<organism evidence="2 3">
    <name type="scientific">BD1-7 clade bacterium</name>
    <dbReference type="NCBI Taxonomy" id="2029982"/>
    <lineage>
        <taxon>Bacteria</taxon>
        <taxon>Pseudomonadati</taxon>
        <taxon>Pseudomonadota</taxon>
        <taxon>Gammaproteobacteria</taxon>
        <taxon>Cellvibrionales</taxon>
        <taxon>Spongiibacteraceae</taxon>
        <taxon>BD1-7 clade</taxon>
    </lineage>
</organism>
<keyword evidence="1" id="KW-0732">Signal</keyword>
<protein>
    <submittedName>
        <fullName evidence="2">Uncharacterized protein</fullName>
    </submittedName>
</protein>
<gene>
    <name evidence="2" type="ORF">OPDIPICF_04733</name>
</gene>
<sequence length="175" mass="19760">MKYILTLLIVALSAFSNAKTEPQVFNEFKGGFTVSSVNFEYLAVSFKGQESSEGEIVFEFIWEEGVDGEIYQIGFIPNNPELFPYVMSGFYPKKIQKIGLGDEKVIIDALFTKEEWEKERSTKPRFISKKGIVTINNYGTSVECDSRHYYASFVSYTPTVNEYAVSNNKPGFGGC</sequence>
<dbReference type="Proteomes" id="UP000441399">
    <property type="component" value="Unassembled WGS sequence"/>
</dbReference>
<feature type="signal peptide" evidence="1">
    <location>
        <begin position="1"/>
        <end position="18"/>
    </location>
</feature>